<feature type="active site" description="Proton donor/acceptor" evidence="10">
    <location>
        <position position="10"/>
    </location>
</feature>
<dbReference type="InterPro" id="IPR010972">
    <property type="entry name" value="Beta-PGM"/>
</dbReference>
<feature type="active site" description="Nucleophile" evidence="10">
    <location>
        <position position="8"/>
    </location>
</feature>
<evidence type="ECO:0000256" key="6">
    <source>
        <dbReference type="ARBA" id="ARBA00023277"/>
    </source>
</evidence>
<accession>A0A4P7L2B6</accession>
<keyword evidence="3 12" id="KW-0479">Metal-binding</keyword>
<dbReference type="GO" id="GO:0008801">
    <property type="term" value="F:beta-phosphoglucomutase activity"/>
    <property type="evidence" value="ECO:0007669"/>
    <property type="project" value="UniProtKB-EC"/>
</dbReference>
<dbReference type="AlphaFoldDB" id="A0A4P7L2B6"/>
<keyword evidence="6" id="KW-0119">Carbohydrate metabolism</keyword>
<dbReference type="EC" id="5.4.2.6" evidence="8"/>
<dbReference type="InterPro" id="IPR023214">
    <property type="entry name" value="HAD_sf"/>
</dbReference>
<dbReference type="NCBIfam" id="TIGR01509">
    <property type="entry name" value="HAD-SF-IA-v3"/>
    <property type="match status" value="1"/>
</dbReference>
<reference evidence="15" key="2">
    <citation type="submission" date="2023-04" db="EMBL/GenBank/DDBJ databases">
        <title>Genome dynamics across the evolutionary transition to endosymbiosis.</title>
        <authorList>
            <person name="Siozios S."/>
            <person name="Nadal-Jimenez P."/>
            <person name="Azagi T."/>
            <person name="Sprong H."/>
            <person name="Frost C.L."/>
            <person name="Parratt S.R."/>
            <person name="Taylor G."/>
            <person name="Brettell L."/>
            <person name="Lew K.C."/>
            <person name="Croft L."/>
            <person name="King K.C."/>
            <person name="Brockhurst M.A."/>
            <person name="Hypsa V."/>
            <person name="Novakova E."/>
            <person name="Darby A.C."/>
            <person name="Hurst G.D.D."/>
        </authorList>
    </citation>
    <scope>NUCLEOTIDE SEQUENCE</scope>
    <source>
        <strain evidence="15">ANv_CAN</strain>
    </source>
</reference>
<keyword evidence="4 12" id="KW-0460">Magnesium</keyword>
<evidence type="ECO:0000256" key="3">
    <source>
        <dbReference type="ARBA" id="ARBA00022723"/>
    </source>
</evidence>
<dbReference type="NCBIfam" id="TIGR02009">
    <property type="entry name" value="PGMB-YQAB-SF"/>
    <property type="match status" value="1"/>
</dbReference>
<feature type="binding site" evidence="11">
    <location>
        <position position="77"/>
    </location>
    <ligand>
        <name>substrate</name>
    </ligand>
</feature>
<keyword evidence="5 14" id="KW-0413">Isomerase</keyword>
<evidence type="ECO:0000256" key="5">
    <source>
        <dbReference type="ARBA" id="ARBA00023235"/>
    </source>
</evidence>
<dbReference type="NCBIfam" id="TIGR01990">
    <property type="entry name" value="bPGM"/>
    <property type="match status" value="1"/>
</dbReference>
<dbReference type="Proteomes" id="UP001177592">
    <property type="component" value="Chromosome"/>
</dbReference>
<feature type="binding site" evidence="12">
    <location>
        <position position="8"/>
    </location>
    <ligand>
        <name>Mg(2+)</name>
        <dbReference type="ChEBI" id="CHEBI:18420"/>
    </ligand>
</feature>
<dbReference type="EMBL" id="CP123523">
    <property type="protein sequence ID" value="WGM05452.1"/>
    <property type="molecule type" value="Genomic_DNA"/>
</dbReference>
<evidence type="ECO:0000313" key="15">
    <source>
        <dbReference type="EMBL" id="WGM05452.1"/>
    </source>
</evidence>
<evidence type="ECO:0000256" key="2">
    <source>
        <dbReference type="ARBA" id="ARBA00022553"/>
    </source>
</evidence>
<feature type="binding site" evidence="11">
    <location>
        <begin position="8"/>
        <end position="10"/>
    </location>
    <ligand>
        <name>substrate</name>
    </ligand>
</feature>
<evidence type="ECO:0000313" key="16">
    <source>
        <dbReference type="Proteomes" id="UP000295134"/>
    </source>
</evidence>
<evidence type="ECO:0000256" key="4">
    <source>
        <dbReference type="ARBA" id="ARBA00022842"/>
    </source>
</evidence>
<feature type="binding site" evidence="11">
    <location>
        <begin position="43"/>
        <end position="48"/>
    </location>
    <ligand>
        <name>substrate</name>
    </ligand>
</feature>
<dbReference type="SFLD" id="SFLDS00003">
    <property type="entry name" value="Haloacid_Dehalogenase"/>
    <property type="match status" value="1"/>
</dbReference>
<evidence type="ECO:0000256" key="1">
    <source>
        <dbReference type="ARBA" id="ARBA00006171"/>
    </source>
</evidence>
<dbReference type="InterPro" id="IPR023198">
    <property type="entry name" value="PGP-like_dom2"/>
</dbReference>
<sequence length="216" mass="24233">MKKGMIFDLDGVIVDTAFYHFKAWQYLAKQIDIDFDATFNETLKGISRVESLEKILLYGDKVDDFSVAEKNILMNRKNDHYVQSLRKLTEKSILLGVLPFIQQAKKKQIPCAIASASKNATMILEQLNIKDYFDAIVDPHSLSKGKPDPEIFLTAANLIDVLPSEAIGFEDSQAGIEALNRANIFSVGISPQDNLVGADLRVDCFENINFEQLLNM</sequence>
<organism evidence="14 16">
    <name type="scientific">Arsenophonus nasoniae</name>
    <name type="common">son-killer infecting Nasonia vitripennis</name>
    <dbReference type="NCBI Taxonomy" id="638"/>
    <lineage>
        <taxon>Bacteria</taxon>
        <taxon>Pseudomonadati</taxon>
        <taxon>Pseudomonadota</taxon>
        <taxon>Gammaproteobacteria</taxon>
        <taxon>Enterobacterales</taxon>
        <taxon>Morganellaceae</taxon>
        <taxon>Arsenophonus</taxon>
    </lineage>
</organism>
<dbReference type="RefSeq" id="WP_026821410.1">
    <property type="nucleotide sequence ID" value="NZ_CP038613.1"/>
</dbReference>
<dbReference type="Gene3D" id="1.10.150.240">
    <property type="entry name" value="Putative phosphatase, domain 2"/>
    <property type="match status" value="1"/>
</dbReference>
<feature type="site" description="Important for catalytic activity and assists the phosphoryl transfer reaction to Asp8 by balancing charge and orienting the reacting groups" evidence="13">
    <location>
        <position position="146"/>
    </location>
</feature>
<proteinExistence type="inferred from homology"/>
<dbReference type="KEGG" id="ans:ArsFIN_38780"/>
<dbReference type="InterPro" id="IPR036412">
    <property type="entry name" value="HAD-like_sf"/>
</dbReference>
<dbReference type="SUPFAM" id="SSF56784">
    <property type="entry name" value="HAD-like"/>
    <property type="match status" value="1"/>
</dbReference>
<evidence type="ECO:0000256" key="11">
    <source>
        <dbReference type="PIRSR" id="PIRSR610972-2"/>
    </source>
</evidence>
<feature type="site" description="Important for catalytic activity and assists the phosphoryl transfer reaction to Asp8 by balancing charge and orienting the reacting groups" evidence="13">
    <location>
        <position position="115"/>
    </location>
</feature>
<dbReference type="PANTHER" id="PTHR46193">
    <property type="entry name" value="6-PHOSPHOGLUCONATE PHOSPHATASE"/>
    <property type="match status" value="1"/>
</dbReference>
<feature type="binding site" evidence="12">
    <location>
        <position position="171"/>
    </location>
    <ligand>
        <name>Mg(2+)</name>
        <dbReference type="ChEBI" id="CHEBI:18420"/>
    </ligand>
</feature>
<comment type="catalytic activity">
    <reaction evidence="7">
        <text>beta-D-glucose 1-phosphate = beta-D-glucose 6-phosphate</text>
        <dbReference type="Rhea" id="RHEA:20113"/>
        <dbReference type="ChEBI" id="CHEBI:57684"/>
        <dbReference type="ChEBI" id="CHEBI:58247"/>
        <dbReference type="EC" id="5.4.2.6"/>
    </reaction>
</comment>
<keyword evidence="2" id="KW-0597">Phosphoprotein</keyword>
<dbReference type="CDD" id="cd02598">
    <property type="entry name" value="HAD_BPGM"/>
    <property type="match status" value="1"/>
</dbReference>
<dbReference type="InterPro" id="IPR010976">
    <property type="entry name" value="B-phosphoglucomutase_hydrolase"/>
</dbReference>
<dbReference type="Pfam" id="PF00702">
    <property type="entry name" value="Hydrolase"/>
    <property type="match status" value="1"/>
</dbReference>
<evidence type="ECO:0000256" key="7">
    <source>
        <dbReference type="ARBA" id="ARBA00044926"/>
    </source>
</evidence>
<gene>
    <name evidence="14" type="primary">yvdM</name>
    <name evidence="15" type="synonym">pgmB</name>
    <name evidence="14" type="ORF">ArsFIN_38780</name>
    <name evidence="15" type="ORF">QE258_18465</name>
</gene>
<name>A0A4P7L2B6_9GAMM</name>
<protein>
    <recommendedName>
        <fullName evidence="9">Beta-phosphoglucomutase</fullName>
        <ecNumber evidence="8">5.4.2.6</ecNumber>
    </recommendedName>
</protein>
<feature type="binding site" evidence="12">
    <location>
        <position position="10"/>
    </location>
    <ligand>
        <name>Mg(2+)</name>
        <dbReference type="ChEBI" id="CHEBI:18420"/>
    </ligand>
</feature>
<feature type="binding site" evidence="12">
    <location>
        <position position="170"/>
    </location>
    <ligand>
        <name>Mg(2+)</name>
        <dbReference type="ChEBI" id="CHEBI:18420"/>
    </ligand>
</feature>
<feature type="binding site" evidence="11">
    <location>
        <position position="146"/>
    </location>
    <ligand>
        <name>substrate</name>
    </ligand>
</feature>
<dbReference type="SFLD" id="SFLDG01129">
    <property type="entry name" value="C1.5:_HAD__Beta-PGM__Phosphata"/>
    <property type="match status" value="1"/>
</dbReference>
<dbReference type="InterPro" id="IPR051600">
    <property type="entry name" value="Beta-PGM-like"/>
</dbReference>
<dbReference type="InterPro" id="IPR006439">
    <property type="entry name" value="HAD-SF_hydro_IA"/>
</dbReference>
<dbReference type="GO" id="GO:0005975">
    <property type="term" value="P:carbohydrate metabolic process"/>
    <property type="evidence" value="ECO:0007669"/>
    <property type="project" value="InterPro"/>
</dbReference>
<evidence type="ECO:0000313" key="17">
    <source>
        <dbReference type="Proteomes" id="UP001177592"/>
    </source>
</evidence>
<reference evidence="14 16" key="1">
    <citation type="submission" date="2019-03" db="EMBL/GenBank/DDBJ databases">
        <title>Long-read sequencing reveals hyperdense prophage content in a complex bacterial symbiont genome.</title>
        <authorList>
            <person name="Frost C.L."/>
            <person name="Siozios S."/>
            <person name="Nadal-Jimenez P."/>
            <person name="Brockhurst M.A."/>
            <person name="King K.C."/>
            <person name="Darby A.C."/>
            <person name="Hurst G.D.D."/>
        </authorList>
    </citation>
    <scope>NUCLEOTIDE SEQUENCE [LARGE SCALE GENOMIC DNA]</scope>
    <source>
        <strain evidence="14 16">FIN</strain>
    </source>
</reference>
<evidence type="ECO:0000256" key="9">
    <source>
        <dbReference type="ARBA" id="ARBA00044991"/>
    </source>
</evidence>
<feature type="binding site" evidence="11">
    <location>
        <position position="24"/>
    </location>
    <ligand>
        <name>substrate</name>
    </ligand>
</feature>
<dbReference type="GeneID" id="96878763"/>
<dbReference type="Proteomes" id="UP000295134">
    <property type="component" value="Chromosome"/>
</dbReference>
<dbReference type="PANTHER" id="PTHR46193:SF18">
    <property type="entry name" value="HEXITOL PHOSPHATASE B"/>
    <property type="match status" value="1"/>
</dbReference>
<dbReference type="GO" id="GO:0000287">
    <property type="term" value="F:magnesium ion binding"/>
    <property type="evidence" value="ECO:0007669"/>
    <property type="project" value="InterPro"/>
</dbReference>
<evidence type="ECO:0000313" key="14">
    <source>
        <dbReference type="EMBL" id="QBY45280.1"/>
    </source>
</evidence>
<evidence type="ECO:0000256" key="12">
    <source>
        <dbReference type="PIRSR" id="PIRSR610972-3"/>
    </source>
</evidence>
<dbReference type="EMBL" id="CP038613">
    <property type="protein sequence ID" value="QBY45280.1"/>
    <property type="molecule type" value="Genomic_DNA"/>
</dbReference>
<comment type="cofactor">
    <cofactor evidence="12">
        <name>Mg(2+)</name>
        <dbReference type="ChEBI" id="CHEBI:18420"/>
    </cofactor>
    <text evidence="12">Binds 2 magnesium ions per subunit.</text>
</comment>
<comment type="similarity">
    <text evidence="1">Belongs to the HAD-like hydrolase superfamily. CbbY/CbbZ/Gph/YieH family.</text>
</comment>
<keyword evidence="17" id="KW-1185">Reference proteome</keyword>
<feature type="binding site" evidence="11">
    <location>
        <begin position="115"/>
        <end position="119"/>
    </location>
    <ligand>
        <name>substrate</name>
    </ligand>
</feature>
<evidence type="ECO:0000256" key="8">
    <source>
        <dbReference type="ARBA" id="ARBA00044968"/>
    </source>
</evidence>
<evidence type="ECO:0000256" key="10">
    <source>
        <dbReference type="PIRSR" id="PIRSR610972-1"/>
    </source>
</evidence>
<dbReference type="Gene3D" id="3.40.50.1000">
    <property type="entry name" value="HAD superfamily/HAD-like"/>
    <property type="match status" value="1"/>
</dbReference>
<evidence type="ECO:0000256" key="13">
    <source>
        <dbReference type="PIRSR" id="PIRSR610972-4"/>
    </source>
</evidence>
<feature type="binding site" evidence="11">
    <location>
        <position position="51"/>
    </location>
    <ligand>
        <name>substrate</name>
    </ligand>
</feature>